<evidence type="ECO:0000313" key="10">
    <source>
        <dbReference type="Proteomes" id="UP000694399"/>
    </source>
</evidence>
<dbReference type="FunFam" id="1.25.40.320:FF:000003">
    <property type="entry name" value="Aminopeptidase O isoform 1"/>
    <property type="match status" value="1"/>
</dbReference>
<comment type="similarity">
    <text evidence="2">Belongs to the peptidase M1 family.</text>
</comment>
<dbReference type="Gene3D" id="2.60.40.1730">
    <property type="entry name" value="tricorn interacting facor f3 domain"/>
    <property type="match status" value="1"/>
</dbReference>
<dbReference type="FunFam" id="2.60.40.1730:FF:000008">
    <property type="entry name" value="aminopeptidase O isoform X1"/>
    <property type="match status" value="1"/>
</dbReference>
<dbReference type="InterPro" id="IPR042097">
    <property type="entry name" value="Aminopeptidase_N-like_N_sf"/>
</dbReference>
<organism evidence="9 10">
    <name type="scientific">Panthera leo</name>
    <name type="common">Lion</name>
    <dbReference type="NCBI Taxonomy" id="9689"/>
    <lineage>
        <taxon>Eukaryota</taxon>
        <taxon>Metazoa</taxon>
        <taxon>Chordata</taxon>
        <taxon>Craniata</taxon>
        <taxon>Vertebrata</taxon>
        <taxon>Euteleostomi</taxon>
        <taxon>Mammalia</taxon>
        <taxon>Eutheria</taxon>
        <taxon>Laurasiatheria</taxon>
        <taxon>Carnivora</taxon>
        <taxon>Feliformia</taxon>
        <taxon>Felidae</taxon>
        <taxon>Pantherinae</taxon>
        <taxon>Panthera</taxon>
    </lineage>
</organism>
<dbReference type="Proteomes" id="UP000694399">
    <property type="component" value="Chromosome E1"/>
</dbReference>
<dbReference type="GO" id="GO:0070006">
    <property type="term" value="F:metalloaminopeptidase activity"/>
    <property type="evidence" value="ECO:0007669"/>
    <property type="project" value="InterPro"/>
</dbReference>
<dbReference type="SMART" id="SM01263">
    <property type="entry name" value="Leuk-A4-hydro_C"/>
    <property type="match status" value="1"/>
</dbReference>
<dbReference type="PANTHER" id="PTHR46627">
    <property type="entry name" value="AMINOPEPTIDASE O"/>
    <property type="match status" value="1"/>
</dbReference>
<dbReference type="Pfam" id="PF09127">
    <property type="entry name" value="Leuk-A4-hydro_C"/>
    <property type="match status" value="1"/>
</dbReference>
<dbReference type="InterPro" id="IPR014782">
    <property type="entry name" value="Peptidase_M1_dom"/>
</dbReference>
<evidence type="ECO:0000313" key="9">
    <source>
        <dbReference type="Ensembl" id="ENSPLOP00000013550.1"/>
    </source>
</evidence>
<reference evidence="9" key="2">
    <citation type="submission" date="2025-08" db="UniProtKB">
        <authorList>
            <consortium name="Ensembl"/>
        </authorList>
    </citation>
    <scope>IDENTIFICATION</scope>
</reference>
<dbReference type="Ensembl" id="ENSPLOT00000015025.1">
    <property type="protein sequence ID" value="ENSPLOP00000013550.1"/>
    <property type="gene ID" value="ENSPLOG00000009897.1"/>
</dbReference>
<protein>
    <submittedName>
        <fullName evidence="9">Aminopeptidase O (putative)</fullName>
    </submittedName>
</protein>
<evidence type="ECO:0000259" key="8">
    <source>
        <dbReference type="SMART" id="SM01263"/>
    </source>
</evidence>
<dbReference type="SUPFAM" id="SSF55486">
    <property type="entry name" value="Metalloproteases ('zincins'), catalytic domain"/>
    <property type="match status" value="1"/>
</dbReference>
<dbReference type="GO" id="GO:0005730">
    <property type="term" value="C:nucleolus"/>
    <property type="evidence" value="ECO:0007669"/>
    <property type="project" value="InterPro"/>
</dbReference>
<evidence type="ECO:0000256" key="2">
    <source>
        <dbReference type="ARBA" id="ARBA00010136"/>
    </source>
</evidence>
<dbReference type="InterPro" id="IPR033577">
    <property type="entry name" value="AOPep"/>
</dbReference>
<keyword evidence="10" id="KW-1185">Reference proteome</keyword>
<dbReference type="GeneTree" id="ENSGT00940000155211"/>
<keyword evidence="7" id="KW-0482">Metalloprotease</keyword>
<dbReference type="Gene3D" id="1.25.40.320">
    <property type="entry name" value="Peptidase M1, leukotriene A4 hydrolase/aminopeptidase C-terminal domain"/>
    <property type="match status" value="1"/>
</dbReference>
<evidence type="ECO:0000256" key="5">
    <source>
        <dbReference type="ARBA" id="ARBA00022801"/>
    </source>
</evidence>
<dbReference type="InterPro" id="IPR038502">
    <property type="entry name" value="M1_LTA-4_hydro/amino_C_sf"/>
</dbReference>
<dbReference type="GO" id="GO:0006508">
    <property type="term" value="P:proteolysis"/>
    <property type="evidence" value="ECO:0007669"/>
    <property type="project" value="UniProtKB-KW"/>
</dbReference>
<keyword evidence="5" id="KW-0378">Hydrolase</keyword>
<accession>A0A8C8X8E6</accession>
<evidence type="ECO:0000256" key="1">
    <source>
        <dbReference type="ARBA" id="ARBA00001947"/>
    </source>
</evidence>
<dbReference type="Pfam" id="PF01433">
    <property type="entry name" value="Peptidase_M1"/>
    <property type="match status" value="1"/>
</dbReference>
<dbReference type="AlphaFoldDB" id="A0A8C8X8E6"/>
<sequence>MDTKLDPSRDDLPLMANTSHILVKHYVLDLDVDFESQIIEGTIVLFFESGNRFQKQSGSTKEPCRSESNEACRFRMPEPCHSPVTDTRTFSSKTRSNDFTICGKGEKDTSGKDGNHDNWEQASGISSSKYCCDTGNHGSEDFLLVLDCCDLSVLKVEEVDVAAVPGIEKLTRSPKLTVVSEELRNQIVCELVTLPADRWREQLDYYARCSQAPGCGELLFDTDTWSLQIRKTGAQTATDFPHAIRIRYSTKPQGRSVTWTSDQSGRPCVYTMGSPINNRALFPCQEPPVAMSTWQATVRAAASFVVLMSGENSAKPTQLREGCSSWHYYVTMPMPASTFTIAVGSWTEMKPETCSSNDLAAERSLSPSEADFRYVGICGHMEYPCRFQNPSATTQEIIPHRVFAPVCLKGACQETLLQLVPPCLSAAHRVLGTHPFSRLDILIVPGNFPSLGMARPNKEKTGHVSDSGSSVVKHGLNPEKVFMQVHYLKGYFLLRFLAQRLGDDTYFAFLRKFVHTFHGQLILSQDFLQMLLENIPEEKRLELSVENIFRDWLESSGIPQPLQRERQAGAECGLARQVSVEVEKWIRMNRRPRKRKRRETEQVFEKLLPDQLVLLLEHLLEQKTLNPRTLQSLERAYRLTQQDAEVRHRWCELIIKHKYTKAYKDVERFLQEDQAMGIYLYGELMVSEDSRQQQVARRCFELTKEQMDRSSAQVVAEMLF</sequence>
<name>A0A8C8X8E6_PANLE</name>
<keyword evidence="3" id="KW-0645">Protease</keyword>
<evidence type="ECO:0000256" key="6">
    <source>
        <dbReference type="ARBA" id="ARBA00022833"/>
    </source>
</evidence>
<dbReference type="InterPro" id="IPR027268">
    <property type="entry name" value="Peptidase_M4/M1_CTD_sf"/>
</dbReference>
<reference evidence="9" key="3">
    <citation type="submission" date="2025-09" db="UniProtKB">
        <authorList>
            <consortium name="Ensembl"/>
        </authorList>
    </citation>
    <scope>IDENTIFICATION</scope>
</reference>
<dbReference type="InterPro" id="IPR015211">
    <property type="entry name" value="Peptidase_M1_C"/>
</dbReference>
<evidence type="ECO:0000256" key="3">
    <source>
        <dbReference type="ARBA" id="ARBA00022670"/>
    </source>
</evidence>
<keyword evidence="6" id="KW-0862">Zinc</keyword>
<dbReference type="SUPFAM" id="SSF63737">
    <property type="entry name" value="Leukotriene A4 hydrolase N-terminal domain"/>
    <property type="match status" value="1"/>
</dbReference>
<evidence type="ECO:0000256" key="4">
    <source>
        <dbReference type="ARBA" id="ARBA00022723"/>
    </source>
</evidence>
<evidence type="ECO:0000256" key="7">
    <source>
        <dbReference type="ARBA" id="ARBA00023049"/>
    </source>
</evidence>
<reference evidence="9" key="1">
    <citation type="journal article" date="2019" name="bioRxiv">
        <title>Long live the king: chromosome-level assembly of the lion (Panthera leo) using linked-read, Hi-C, and long read data.</title>
        <authorList>
            <person name="Armstrong E.E."/>
            <person name="Taylor R.W."/>
            <person name="Miller D.E."/>
            <person name="Kaelin C."/>
            <person name="Barsh G."/>
            <person name="Hadly E.A."/>
            <person name="Petrov D."/>
        </authorList>
    </citation>
    <scope>NUCLEOTIDE SEQUENCE [LARGE SCALE GENOMIC DNA]</scope>
</reference>
<gene>
    <name evidence="9" type="primary">AOPEP</name>
</gene>
<feature type="domain" description="Peptidase M1 leukotriene A4 hydrolase/aminopeptidase C-terminal" evidence="8">
    <location>
        <begin position="573"/>
        <end position="719"/>
    </location>
</feature>
<proteinExistence type="inferred from homology"/>
<dbReference type="InterPro" id="IPR016024">
    <property type="entry name" value="ARM-type_fold"/>
</dbReference>
<dbReference type="Gene3D" id="1.10.390.10">
    <property type="entry name" value="Neutral Protease Domain 2"/>
    <property type="match status" value="1"/>
</dbReference>
<dbReference type="PANTHER" id="PTHR46627:SF1">
    <property type="entry name" value="AMINOPEPTIDASE O"/>
    <property type="match status" value="1"/>
</dbReference>
<comment type="cofactor">
    <cofactor evidence="1">
        <name>Zn(2+)</name>
        <dbReference type="ChEBI" id="CHEBI:29105"/>
    </cofactor>
</comment>
<keyword evidence="4" id="KW-0479">Metal-binding</keyword>
<dbReference type="GO" id="GO:0008270">
    <property type="term" value="F:zinc ion binding"/>
    <property type="evidence" value="ECO:0007669"/>
    <property type="project" value="InterPro"/>
</dbReference>
<dbReference type="SUPFAM" id="SSF48371">
    <property type="entry name" value="ARM repeat"/>
    <property type="match status" value="1"/>
</dbReference>